<dbReference type="GO" id="GO:0016020">
    <property type="term" value="C:membrane"/>
    <property type="evidence" value="ECO:0007669"/>
    <property type="project" value="UniProtKB-SubCell"/>
</dbReference>
<dbReference type="GO" id="GO:0030255">
    <property type="term" value="P:protein secretion by the type IV secretion system"/>
    <property type="evidence" value="ECO:0007669"/>
    <property type="project" value="InterPro"/>
</dbReference>
<dbReference type="InterPro" id="IPR032710">
    <property type="entry name" value="NTF2-like_dom_sf"/>
</dbReference>
<feature type="transmembrane region" description="Helical" evidence="6">
    <location>
        <begin position="34"/>
        <end position="58"/>
    </location>
</feature>
<evidence type="ECO:0000256" key="1">
    <source>
        <dbReference type="ARBA" id="ARBA00004167"/>
    </source>
</evidence>
<organism evidence="8 9">
    <name type="scientific">Parasphingopyxis lamellibrachiae</name>
    <dbReference type="NCBI Taxonomy" id="680125"/>
    <lineage>
        <taxon>Bacteria</taxon>
        <taxon>Pseudomonadati</taxon>
        <taxon>Pseudomonadota</taxon>
        <taxon>Alphaproteobacteria</taxon>
        <taxon>Sphingomonadales</taxon>
        <taxon>Sphingomonadaceae</taxon>
        <taxon>Parasphingopyxis</taxon>
    </lineage>
</organism>
<evidence type="ECO:0000256" key="3">
    <source>
        <dbReference type="ARBA" id="ARBA00022989"/>
    </source>
</evidence>
<keyword evidence="9" id="KW-1185">Reference proteome</keyword>
<dbReference type="Gene3D" id="3.10.450.230">
    <property type="entry name" value="VirB8 protein"/>
    <property type="match status" value="1"/>
</dbReference>
<feature type="domain" description="Bacterial virulence protein VirB8" evidence="7">
    <location>
        <begin position="16"/>
        <end position="222"/>
    </location>
</feature>
<dbReference type="RefSeq" id="WP_116237413.1">
    <property type="nucleotide sequence ID" value="NZ_QRDP01000006.1"/>
</dbReference>
<evidence type="ECO:0000256" key="4">
    <source>
        <dbReference type="ARBA" id="ARBA00023136"/>
    </source>
</evidence>
<dbReference type="CDD" id="cd16424">
    <property type="entry name" value="VirB8"/>
    <property type="match status" value="1"/>
</dbReference>
<sequence length="271" mass="30096">MKAETREQLDAYYMEAETWATDKSADLRASRKRAWIAAGIAAFVALAEAIALITLVPLKTVEPYTLLVDRNTGHVEALHPLDASAITPDAALTRSFLVQYVIARETFDIDTLQRDYEKAVLWSDGSARTDYIAGMQASNPESPLSRLPRSAVIEVEINSVSMLSDSTAMVRYALTRRDQNAQPRSLGRRVSILTWTYSGEPMTVADRLVNPLGFQVTRYRSDVEALPEVRRPMELSEREPEGDTPEASSATTEDGIRRIGDQADSEQGSER</sequence>
<dbReference type="OrthoDB" id="7366154at2"/>
<dbReference type="SUPFAM" id="SSF54427">
    <property type="entry name" value="NTF2-like"/>
    <property type="match status" value="1"/>
</dbReference>
<gene>
    <name evidence="8" type="ORF">DFR46_2917</name>
</gene>
<evidence type="ECO:0000313" key="8">
    <source>
        <dbReference type="EMBL" id="RED12671.1"/>
    </source>
</evidence>
<reference evidence="8 9" key="1">
    <citation type="submission" date="2018-07" db="EMBL/GenBank/DDBJ databases">
        <title>Genomic Encyclopedia of Type Strains, Phase IV (KMG-IV): sequencing the most valuable type-strain genomes for metagenomic binning, comparative biology and taxonomic classification.</title>
        <authorList>
            <person name="Goeker M."/>
        </authorList>
    </citation>
    <scope>NUCLEOTIDE SEQUENCE [LARGE SCALE GENOMIC DNA]</scope>
    <source>
        <strain evidence="8 9">DSM 26725</strain>
    </source>
</reference>
<comment type="caution">
    <text evidence="8">The sequence shown here is derived from an EMBL/GenBank/DDBJ whole genome shotgun (WGS) entry which is preliminary data.</text>
</comment>
<evidence type="ECO:0000256" key="2">
    <source>
        <dbReference type="ARBA" id="ARBA00022692"/>
    </source>
</evidence>
<dbReference type="Pfam" id="PF04335">
    <property type="entry name" value="VirB8"/>
    <property type="match status" value="1"/>
</dbReference>
<keyword evidence="3 6" id="KW-1133">Transmembrane helix</keyword>
<dbReference type="PIRSF" id="PIRSF003299">
    <property type="entry name" value="VirB8_PtlE"/>
    <property type="match status" value="1"/>
</dbReference>
<evidence type="ECO:0000259" key="7">
    <source>
        <dbReference type="Pfam" id="PF04335"/>
    </source>
</evidence>
<dbReference type="AlphaFoldDB" id="A0A3D9FAB8"/>
<accession>A0A3D9FAB8</accession>
<name>A0A3D9FAB8_9SPHN</name>
<feature type="region of interest" description="Disordered" evidence="5">
    <location>
        <begin position="227"/>
        <end position="271"/>
    </location>
</feature>
<dbReference type="Proteomes" id="UP000256310">
    <property type="component" value="Unassembled WGS sequence"/>
</dbReference>
<evidence type="ECO:0000313" key="9">
    <source>
        <dbReference type="Proteomes" id="UP000256310"/>
    </source>
</evidence>
<protein>
    <submittedName>
        <fullName evidence="8">Type IV secretion system protein VirB8</fullName>
    </submittedName>
</protein>
<dbReference type="InterPro" id="IPR007430">
    <property type="entry name" value="VirB8"/>
</dbReference>
<dbReference type="InterPro" id="IPR026264">
    <property type="entry name" value="VirB8/PtlE"/>
</dbReference>
<keyword evidence="2 6" id="KW-0812">Transmembrane</keyword>
<comment type="subcellular location">
    <subcellularLocation>
        <location evidence="1">Membrane</location>
        <topology evidence="1">Single-pass membrane protein</topology>
    </subcellularLocation>
</comment>
<dbReference type="EMBL" id="QRDP01000006">
    <property type="protein sequence ID" value="RED12671.1"/>
    <property type="molecule type" value="Genomic_DNA"/>
</dbReference>
<keyword evidence="4 6" id="KW-0472">Membrane</keyword>
<evidence type="ECO:0000256" key="5">
    <source>
        <dbReference type="SAM" id="MobiDB-lite"/>
    </source>
</evidence>
<evidence type="ECO:0000256" key="6">
    <source>
        <dbReference type="SAM" id="Phobius"/>
    </source>
</evidence>
<proteinExistence type="predicted"/>
<feature type="compositionally biased region" description="Basic and acidic residues" evidence="5">
    <location>
        <begin position="227"/>
        <end position="241"/>
    </location>
</feature>